<reference evidence="1" key="1">
    <citation type="submission" date="2025-08" db="UniProtKB">
        <authorList>
            <consortium name="Ensembl"/>
        </authorList>
    </citation>
    <scope>IDENTIFICATION</scope>
</reference>
<dbReference type="InterPro" id="IPR034549">
    <property type="entry name" value="SPACA6"/>
</dbReference>
<dbReference type="PANTHER" id="PTHR37366:SF1">
    <property type="entry name" value="SPERM ACROSOME MEMBRANE-ASSOCIATED PROTEIN 6"/>
    <property type="match status" value="1"/>
</dbReference>
<accession>A0A8C6RBW3</accession>
<evidence type="ECO:0000313" key="1">
    <source>
        <dbReference type="Ensembl" id="ENSNGAP00000016209.1"/>
    </source>
</evidence>
<dbReference type="Ensembl" id="ENSNGAT00000021824.1">
    <property type="protein sequence ID" value="ENSNGAP00000016209.1"/>
    <property type="gene ID" value="ENSNGAG00000017017.1"/>
</dbReference>
<dbReference type="AlphaFoldDB" id="A0A8C6RBW3"/>
<sequence>MILSLQEVAAAQGSYKAVFPEAAEKMKKTILKLKEAQACVPPCGVQEGTRRFRCRGCYSSICDLPLDCPVQDVTVTRGNQALFSCVVGF</sequence>
<dbReference type="Proteomes" id="UP000694381">
    <property type="component" value="Unassembled WGS sequence"/>
</dbReference>
<dbReference type="GO" id="GO:0007342">
    <property type="term" value="P:fusion of sperm to egg plasma membrane involved in single fertilization"/>
    <property type="evidence" value="ECO:0007669"/>
    <property type="project" value="InterPro"/>
</dbReference>
<proteinExistence type="predicted"/>
<organism evidence="1 2">
    <name type="scientific">Nannospalax galili</name>
    <name type="common">Northern Israeli blind subterranean mole rat</name>
    <name type="synonym">Spalax galili</name>
    <dbReference type="NCBI Taxonomy" id="1026970"/>
    <lineage>
        <taxon>Eukaryota</taxon>
        <taxon>Metazoa</taxon>
        <taxon>Chordata</taxon>
        <taxon>Craniata</taxon>
        <taxon>Vertebrata</taxon>
        <taxon>Euteleostomi</taxon>
        <taxon>Mammalia</taxon>
        <taxon>Eutheria</taxon>
        <taxon>Euarchontoglires</taxon>
        <taxon>Glires</taxon>
        <taxon>Rodentia</taxon>
        <taxon>Myomorpha</taxon>
        <taxon>Muroidea</taxon>
        <taxon>Spalacidae</taxon>
        <taxon>Spalacinae</taxon>
        <taxon>Nannospalax</taxon>
    </lineage>
</organism>
<keyword evidence="2" id="KW-1185">Reference proteome</keyword>
<dbReference type="GeneTree" id="ENSGT01070000254759"/>
<evidence type="ECO:0000313" key="2">
    <source>
        <dbReference type="Proteomes" id="UP000694381"/>
    </source>
</evidence>
<protein>
    <submittedName>
        <fullName evidence="1">Uncharacterized protein</fullName>
    </submittedName>
</protein>
<dbReference type="PANTHER" id="PTHR37366">
    <property type="entry name" value="SPERM ACROSOME MEMBRANE-ASSOCIATED PROTEIN 6"/>
    <property type="match status" value="1"/>
</dbReference>
<reference evidence="1" key="2">
    <citation type="submission" date="2025-09" db="UniProtKB">
        <authorList>
            <consortium name="Ensembl"/>
        </authorList>
    </citation>
    <scope>IDENTIFICATION</scope>
</reference>
<gene>
    <name evidence="1" type="primary">Spaca6</name>
</gene>
<name>A0A8C6RBW3_NANGA</name>